<keyword evidence="3" id="KW-0687">Ribonucleoprotein</keyword>
<dbReference type="RefSeq" id="WP_135028363.1">
    <property type="nucleotide sequence ID" value="NZ_BMLA01000001.1"/>
</dbReference>
<proteinExistence type="predicted"/>
<name>A0A4Y8X4D4_9MICC</name>
<dbReference type="GO" id="GO:0005840">
    <property type="term" value="C:ribosome"/>
    <property type="evidence" value="ECO:0007669"/>
    <property type="project" value="UniProtKB-KW"/>
</dbReference>
<gene>
    <name evidence="3" type="ORF">BJ976_001466</name>
</gene>
<evidence type="ECO:0000313" key="4">
    <source>
        <dbReference type="Proteomes" id="UP000560081"/>
    </source>
</evidence>
<accession>A0A4Y8X4D4</accession>
<dbReference type="Gene3D" id="3.40.630.30">
    <property type="match status" value="1"/>
</dbReference>
<keyword evidence="3" id="KW-0689">Ribosomal protein</keyword>
<dbReference type="SUPFAM" id="SSF55729">
    <property type="entry name" value="Acyl-CoA N-acyltransferases (Nat)"/>
    <property type="match status" value="1"/>
</dbReference>
<keyword evidence="4" id="KW-1185">Reference proteome</keyword>
<sequence length="201" mass="22140">MSITVRPCTPADEEAWLRCRVLSFLHSAYFDDVRTAHSVPAPGLRPEDSLQWVAEDEAGTIVGVLDVEAGAAGTAEENLATIDTVAVHPDHRGRGIAGSLLAALLPHLPARVTTLDAWTRDDAAAHAWYRAEGFAVDQVYLHVYADDALDDAVALEGFTTPEGLSVPVKAFLHARLEDETALRRRFRRVHRCHRFVREVAR</sequence>
<dbReference type="PANTHER" id="PTHR43877">
    <property type="entry name" value="AMINOALKYLPHOSPHONATE N-ACETYLTRANSFERASE-RELATED-RELATED"/>
    <property type="match status" value="1"/>
</dbReference>
<evidence type="ECO:0000256" key="1">
    <source>
        <dbReference type="ARBA" id="ARBA00022679"/>
    </source>
</evidence>
<organism evidence="3 4">
    <name type="scientific">Micrococcus flavus</name>
    <dbReference type="NCBI Taxonomy" id="384602"/>
    <lineage>
        <taxon>Bacteria</taxon>
        <taxon>Bacillati</taxon>
        <taxon>Actinomycetota</taxon>
        <taxon>Actinomycetes</taxon>
        <taxon>Micrococcales</taxon>
        <taxon>Micrococcaceae</taxon>
        <taxon>Micrococcus</taxon>
    </lineage>
</organism>
<dbReference type="InterPro" id="IPR016181">
    <property type="entry name" value="Acyl_CoA_acyltransferase"/>
</dbReference>
<dbReference type="AlphaFoldDB" id="A0A4Y8X4D4"/>
<comment type="caution">
    <text evidence="3">The sequence shown here is derived from an EMBL/GenBank/DDBJ whole genome shotgun (WGS) entry which is preliminary data.</text>
</comment>
<dbReference type="Pfam" id="PF13508">
    <property type="entry name" value="Acetyltransf_7"/>
    <property type="match status" value="1"/>
</dbReference>
<dbReference type="InterPro" id="IPR050832">
    <property type="entry name" value="Bact_Acetyltransf"/>
</dbReference>
<evidence type="ECO:0000313" key="3">
    <source>
        <dbReference type="EMBL" id="MBB4883115.1"/>
    </source>
</evidence>
<keyword evidence="1" id="KW-0808">Transferase</keyword>
<dbReference type="EMBL" id="JACHMC010000001">
    <property type="protein sequence ID" value="MBB4883115.1"/>
    <property type="molecule type" value="Genomic_DNA"/>
</dbReference>
<dbReference type="CDD" id="cd04301">
    <property type="entry name" value="NAT_SF"/>
    <property type="match status" value="1"/>
</dbReference>
<dbReference type="InterPro" id="IPR000182">
    <property type="entry name" value="GNAT_dom"/>
</dbReference>
<dbReference type="GO" id="GO:0016747">
    <property type="term" value="F:acyltransferase activity, transferring groups other than amino-acyl groups"/>
    <property type="evidence" value="ECO:0007669"/>
    <property type="project" value="InterPro"/>
</dbReference>
<dbReference type="OrthoDB" id="9775595at2"/>
<keyword evidence="2" id="KW-0012">Acyltransferase</keyword>
<dbReference type="Proteomes" id="UP000560081">
    <property type="component" value="Unassembled WGS sequence"/>
</dbReference>
<protein>
    <submittedName>
        <fullName evidence="3">Ribosomal protein S18 acetylase RimI-like enzyme</fullName>
    </submittedName>
</protein>
<dbReference type="PROSITE" id="PS51186">
    <property type="entry name" value="GNAT"/>
    <property type="match status" value="1"/>
</dbReference>
<reference evidence="3 4" key="1">
    <citation type="submission" date="2020-08" db="EMBL/GenBank/DDBJ databases">
        <title>Sequencing the genomes of 1000 actinobacteria strains.</title>
        <authorList>
            <person name="Klenk H.-P."/>
        </authorList>
    </citation>
    <scope>NUCLEOTIDE SEQUENCE [LARGE SCALE GENOMIC DNA]</scope>
    <source>
        <strain evidence="3 4">DSM 19079</strain>
    </source>
</reference>
<evidence type="ECO:0000256" key="2">
    <source>
        <dbReference type="ARBA" id="ARBA00023315"/>
    </source>
</evidence>